<keyword evidence="3" id="KW-1185">Reference proteome</keyword>
<dbReference type="InterPro" id="IPR011029">
    <property type="entry name" value="DEATH-like_dom_sf"/>
</dbReference>
<dbReference type="SMART" id="SM00005">
    <property type="entry name" value="DEATH"/>
    <property type="match status" value="1"/>
</dbReference>
<dbReference type="AlphaFoldDB" id="A0A2G8JFE2"/>
<dbReference type="Pfam" id="PF00531">
    <property type="entry name" value="Death"/>
    <property type="match status" value="1"/>
</dbReference>
<accession>A0A2G8JFE2</accession>
<evidence type="ECO:0000313" key="3">
    <source>
        <dbReference type="Proteomes" id="UP000230750"/>
    </source>
</evidence>
<dbReference type="PANTHER" id="PTHR15077">
    <property type="entry name" value="FAS-ASSOCIATING DEATH DOMAIN-CONTAINING PROTEIN FADD"/>
    <property type="match status" value="1"/>
</dbReference>
<dbReference type="Gene3D" id="1.10.533.10">
    <property type="entry name" value="Death Domain, Fas"/>
    <property type="match status" value="1"/>
</dbReference>
<sequence length="101" mass="11301">MCDEQALAEPVTEDELQVIAPKIANDRKTVARNLGLADNEIAIIEADSDKAGQGGIREKAFQMLLKWKRSNGEHATKRILRDALRVSGFQDVAEELERNIR</sequence>
<gene>
    <name evidence="2" type="ORF">BSL78_28722</name>
</gene>
<dbReference type="GO" id="GO:0007165">
    <property type="term" value="P:signal transduction"/>
    <property type="evidence" value="ECO:0007669"/>
    <property type="project" value="InterPro"/>
</dbReference>
<dbReference type="PANTHER" id="PTHR15077:SF12">
    <property type="entry name" value="DEATH DOMAIN-CONTAINING PROTEIN"/>
    <property type="match status" value="1"/>
</dbReference>
<feature type="domain" description="Death" evidence="1">
    <location>
        <begin position="12"/>
        <end position="100"/>
    </location>
</feature>
<name>A0A2G8JFE2_STIJA</name>
<dbReference type="STRING" id="307972.A0A2G8JFE2"/>
<dbReference type="PROSITE" id="PS50017">
    <property type="entry name" value="DEATH_DOMAIN"/>
    <property type="match status" value="1"/>
</dbReference>
<dbReference type="InterPro" id="IPR016729">
    <property type="entry name" value="FADD"/>
</dbReference>
<dbReference type="OrthoDB" id="5985756at2759"/>
<dbReference type="Proteomes" id="UP000230750">
    <property type="component" value="Unassembled WGS sequence"/>
</dbReference>
<organism evidence="2 3">
    <name type="scientific">Stichopus japonicus</name>
    <name type="common">Sea cucumber</name>
    <dbReference type="NCBI Taxonomy" id="307972"/>
    <lineage>
        <taxon>Eukaryota</taxon>
        <taxon>Metazoa</taxon>
        <taxon>Echinodermata</taxon>
        <taxon>Eleutherozoa</taxon>
        <taxon>Echinozoa</taxon>
        <taxon>Holothuroidea</taxon>
        <taxon>Aspidochirotacea</taxon>
        <taxon>Aspidochirotida</taxon>
        <taxon>Stichopodidae</taxon>
        <taxon>Apostichopus</taxon>
    </lineage>
</organism>
<evidence type="ECO:0000313" key="2">
    <source>
        <dbReference type="EMBL" id="PIK34455.1"/>
    </source>
</evidence>
<reference evidence="2 3" key="1">
    <citation type="journal article" date="2017" name="PLoS Biol.">
        <title>The sea cucumber genome provides insights into morphological evolution and visceral regeneration.</title>
        <authorList>
            <person name="Zhang X."/>
            <person name="Sun L."/>
            <person name="Yuan J."/>
            <person name="Sun Y."/>
            <person name="Gao Y."/>
            <person name="Zhang L."/>
            <person name="Li S."/>
            <person name="Dai H."/>
            <person name="Hamel J.F."/>
            <person name="Liu C."/>
            <person name="Yu Y."/>
            <person name="Liu S."/>
            <person name="Lin W."/>
            <person name="Guo K."/>
            <person name="Jin S."/>
            <person name="Xu P."/>
            <person name="Storey K.B."/>
            <person name="Huan P."/>
            <person name="Zhang T."/>
            <person name="Zhou Y."/>
            <person name="Zhang J."/>
            <person name="Lin C."/>
            <person name="Li X."/>
            <person name="Xing L."/>
            <person name="Huo D."/>
            <person name="Sun M."/>
            <person name="Wang L."/>
            <person name="Mercier A."/>
            <person name="Li F."/>
            <person name="Yang H."/>
            <person name="Xiang J."/>
        </authorList>
    </citation>
    <scope>NUCLEOTIDE SEQUENCE [LARGE SCALE GENOMIC DNA]</scope>
    <source>
        <strain evidence="2">Shaxun</strain>
        <tissue evidence="2">Muscle</tissue>
    </source>
</reference>
<dbReference type="SUPFAM" id="SSF47986">
    <property type="entry name" value="DEATH domain"/>
    <property type="match status" value="1"/>
</dbReference>
<protein>
    <submittedName>
        <fullName evidence="2">Putative THO complex subunit 1</fullName>
    </submittedName>
</protein>
<proteinExistence type="predicted"/>
<comment type="caution">
    <text evidence="2">The sequence shown here is derived from an EMBL/GenBank/DDBJ whole genome shotgun (WGS) entry which is preliminary data.</text>
</comment>
<dbReference type="EMBL" id="MRZV01002168">
    <property type="protein sequence ID" value="PIK34455.1"/>
    <property type="molecule type" value="Genomic_DNA"/>
</dbReference>
<dbReference type="InterPro" id="IPR000488">
    <property type="entry name" value="Death_dom"/>
</dbReference>
<dbReference type="CDD" id="cd01670">
    <property type="entry name" value="Death"/>
    <property type="match status" value="1"/>
</dbReference>
<evidence type="ECO:0000259" key="1">
    <source>
        <dbReference type="PROSITE" id="PS50017"/>
    </source>
</evidence>